<dbReference type="RefSeq" id="WP_151758703.1">
    <property type="nucleotide sequence ID" value="NZ_BKZW01000003.1"/>
</dbReference>
<keyword evidence="2" id="KW-1185">Reference proteome</keyword>
<proteinExistence type="predicted"/>
<dbReference type="AlphaFoldDB" id="A0A5J4KTL9"/>
<evidence type="ECO:0000313" key="1">
    <source>
        <dbReference type="EMBL" id="GER91003.1"/>
    </source>
</evidence>
<protein>
    <submittedName>
        <fullName evidence="1">Uncharacterized protein</fullName>
    </submittedName>
</protein>
<sequence>MAEQGDRSQDIHSQPQDVGKFDAARHMAEQRIDEAIDQYVKKIPGAEKFAAQAKKASSGILENIEKQAEGRFSGIKNSAGGLIGGIFGRNKSKEPPAQ</sequence>
<evidence type="ECO:0000313" key="2">
    <source>
        <dbReference type="Proteomes" id="UP000326912"/>
    </source>
</evidence>
<comment type="caution">
    <text evidence="1">The sequence shown here is derived from an EMBL/GenBank/DDBJ whole genome shotgun (WGS) entry which is preliminary data.</text>
</comment>
<organism evidence="1 2">
    <name type="scientific">Dictyobacter vulcani</name>
    <dbReference type="NCBI Taxonomy" id="2607529"/>
    <lineage>
        <taxon>Bacteria</taxon>
        <taxon>Bacillati</taxon>
        <taxon>Chloroflexota</taxon>
        <taxon>Ktedonobacteria</taxon>
        <taxon>Ktedonobacterales</taxon>
        <taxon>Dictyobacteraceae</taxon>
        <taxon>Dictyobacter</taxon>
    </lineage>
</organism>
<gene>
    <name evidence="1" type="ORF">KDW_51650</name>
</gene>
<name>A0A5J4KTL9_9CHLR</name>
<reference evidence="1 2" key="1">
    <citation type="submission" date="2019-10" db="EMBL/GenBank/DDBJ databases">
        <title>Dictyobacter vulcani sp. nov., within the class Ktedonobacteria, isolated from soil of volcanic Mt. Zao.</title>
        <authorList>
            <person name="Zheng Y."/>
            <person name="Wang C.M."/>
            <person name="Sakai Y."/>
            <person name="Abe K."/>
            <person name="Yokota A."/>
            <person name="Yabe S."/>
        </authorList>
    </citation>
    <scope>NUCLEOTIDE SEQUENCE [LARGE SCALE GENOMIC DNA]</scope>
    <source>
        <strain evidence="1 2">W12</strain>
    </source>
</reference>
<dbReference type="Proteomes" id="UP000326912">
    <property type="component" value="Unassembled WGS sequence"/>
</dbReference>
<accession>A0A5J4KTL9</accession>
<dbReference type="EMBL" id="BKZW01000003">
    <property type="protein sequence ID" value="GER91003.1"/>
    <property type="molecule type" value="Genomic_DNA"/>
</dbReference>